<dbReference type="Pfam" id="PF00722">
    <property type="entry name" value="Glyco_hydro_16"/>
    <property type="match status" value="1"/>
</dbReference>
<keyword evidence="4" id="KW-0325">Glycoprotein</keyword>
<evidence type="ECO:0000256" key="4">
    <source>
        <dbReference type="ARBA" id="ARBA00023180"/>
    </source>
</evidence>
<keyword evidence="8" id="KW-0961">Cell wall biogenesis/degradation</keyword>
<protein>
    <recommendedName>
        <fullName evidence="8">Xyloglucan endotransglucosylase/hydrolase</fullName>
        <ecNumber evidence="8">2.4.1.207</ecNumber>
    </recommendedName>
</protein>
<dbReference type="FunFam" id="2.60.120.200:FF:000025">
    <property type="entry name" value="Xyloglucan endotransglucosylase/hydrolase"/>
    <property type="match status" value="1"/>
</dbReference>
<dbReference type="PANTHER" id="PTHR31062">
    <property type="entry name" value="XYLOGLUCAN ENDOTRANSGLUCOSYLASE/HYDROLASE PROTEIN 8-RELATED"/>
    <property type="match status" value="1"/>
</dbReference>
<dbReference type="GO" id="GO:0010411">
    <property type="term" value="P:xyloglucan metabolic process"/>
    <property type="evidence" value="ECO:0007669"/>
    <property type="project" value="InterPro"/>
</dbReference>
<dbReference type="EnsemblPlants" id="Kaladp0001s0247.1.v1.1">
    <property type="protein sequence ID" value="Kaladp0001s0247.1.v1.1"/>
    <property type="gene ID" value="Kaladp0001s0247.v1.1"/>
</dbReference>
<feature type="domain" description="GH16" evidence="9">
    <location>
        <begin position="25"/>
        <end position="225"/>
    </location>
</feature>
<dbReference type="AlphaFoldDB" id="A0A7N0R8Q8"/>
<feature type="signal peptide" evidence="8">
    <location>
        <begin position="1"/>
        <end position="28"/>
    </location>
</feature>
<feature type="active site" description="Proton donor" evidence="6">
    <location>
        <position position="115"/>
    </location>
</feature>
<feature type="active site" description="Nucleophile" evidence="6">
    <location>
        <position position="111"/>
    </location>
</feature>
<evidence type="ECO:0000259" key="9">
    <source>
        <dbReference type="PROSITE" id="PS51762"/>
    </source>
</evidence>
<evidence type="ECO:0000256" key="6">
    <source>
        <dbReference type="PIRSR" id="PIRSR005604-1"/>
    </source>
</evidence>
<dbReference type="CDD" id="cd02176">
    <property type="entry name" value="GH16_XET"/>
    <property type="match status" value="1"/>
</dbReference>
<keyword evidence="8" id="KW-0964">Secreted</keyword>
<dbReference type="Gene3D" id="2.60.120.200">
    <property type="match status" value="1"/>
</dbReference>
<keyword evidence="2 8" id="KW-0378">Hydrolase</keyword>
<dbReference type="InterPro" id="IPR008263">
    <property type="entry name" value="GH16_AS"/>
</dbReference>
<dbReference type="PIRSF" id="PIRSF005604">
    <property type="entry name" value="XET"/>
    <property type="match status" value="1"/>
</dbReference>
<dbReference type="InterPro" id="IPR000757">
    <property type="entry name" value="Beta-glucanase-like"/>
</dbReference>
<dbReference type="InterPro" id="IPR013320">
    <property type="entry name" value="ConA-like_dom_sf"/>
</dbReference>
<accession>A0A7N0R8Q8</accession>
<dbReference type="Proteomes" id="UP000594263">
    <property type="component" value="Unplaced"/>
</dbReference>
<evidence type="ECO:0000256" key="5">
    <source>
        <dbReference type="ARBA" id="ARBA00023295"/>
    </source>
</evidence>
<evidence type="ECO:0000256" key="3">
    <source>
        <dbReference type="ARBA" id="ARBA00023157"/>
    </source>
</evidence>
<evidence type="ECO:0000256" key="7">
    <source>
        <dbReference type="PIRSR" id="PIRSR005604-2"/>
    </source>
</evidence>
<evidence type="ECO:0000313" key="11">
    <source>
        <dbReference type="Proteomes" id="UP000594263"/>
    </source>
</evidence>
<feature type="chain" id="PRO_5029947958" description="Xyloglucan endotransglucosylase/hydrolase" evidence="8">
    <location>
        <begin position="29"/>
        <end position="299"/>
    </location>
</feature>
<keyword evidence="11" id="KW-1185">Reference proteome</keyword>
<dbReference type="GO" id="GO:0004553">
    <property type="term" value="F:hydrolase activity, hydrolyzing O-glycosyl compounds"/>
    <property type="evidence" value="ECO:0007669"/>
    <property type="project" value="InterPro"/>
</dbReference>
<keyword evidence="5 8" id="KW-0326">Glycosidase</keyword>
<evidence type="ECO:0000313" key="10">
    <source>
        <dbReference type="EnsemblPlants" id="Kaladp0001s0247.1.v1.1"/>
    </source>
</evidence>
<keyword evidence="3" id="KW-1015">Disulfide bond</keyword>
<evidence type="ECO:0000256" key="8">
    <source>
        <dbReference type="RuleBase" id="RU361120"/>
    </source>
</evidence>
<dbReference type="SUPFAM" id="SSF49899">
    <property type="entry name" value="Concanavalin A-like lectins/glucanases"/>
    <property type="match status" value="1"/>
</dbReference>
<reference evidence="10" key="1">
    <citation type="submission" date="2021-01" db="UniProtKB">
        <authorList>
            <consortium name="EnsemblPlants"/>
        </authorList>
    </citation>
    <scope>IDENTIFICATION</scope>
</reference>
<comment type="function">
    <text evidence="8">Catalyzes xyloglucan endohydrolysis (XEH) and/or endotransglycosylation (XET). Cleaves and religates xyloglucan polymers, an essential constituent of the primary cell wall, and thereby participates in cell wall construction of growing tissues.</text>
</comment>
<dbReference type="GO" id="GO:0048046">
    <property type="term" value="C:apoplast"/>
    <property type="evidence" value="ECO:0007669"/>
    <property type="project" value="UniProtKB-SubCell"/>
</dbReference>
<dbReference type="Pfam" id="PF06955">
    <property type="entry name" value="XET_C"/>
    <property type="match status" value="1"/>
</dbReference>
<keyword evidence="8" id="KW-0052">Apoplast</keyword>
<dbReference type="PROSITE" id="PS01034">
    <property type="entry name" value="GH16_1"/>
    <property type="match status" value="1"/>
</dbReference>
<sequence>MKTMGNLCHLLCDVAALYFVLVAQVSLGSIVSTGNFNEDFYITWSPDHVNTSLDGHLRTLKLDHSSGSGFSSNEKFLFGQFDMKIKAVPHYSAGVVVAYYLQSPDGDTRDEIDFEFLGNVTGQPIILQTNIYINGFDNREERIFLWFDPTEDFHTYSIIWNIHQLVFMVDWKPIRVYKNHSNQGVAYPSNRPMNLMASIWNGENWATRGGQDKINWTYAPFIASYKDYMIDACVWNGDPRDCSAVSETNWWNKDDFLTLTGWLRAQLEWVRKNFLVYDYCQDTKRFKNRMPKECSLPKY</sequence>
<comment type="subcellular location">
    <subcellularLocation>
        <location evidence="8">Secreted</location>
        <location evidence="8">Cell wall</location>
    </subcellularLocation>
    <subcellularLocation>
        <location evidence="8">Secreted</location>
        <location evidence="8">Extracellular space</location>
        <location evidence="8">Apoplast</location>
    </subcellularLocation>
</comment>
<dbReference type="GO" id="GO:0016762">
    <property type="term" value="F:xyloglucan:xyloglucosyl transferase activity"/>
    <property type="evidence" value="ECO:0007669"/>
    <property type="project" value="UniProtKB-EC"/>
</dbReference>
<comment type="similarity">
    <text evidence="8">Belongs to the glycosyl hydrolase 16 family.</text>
</comment>
<dbReference type="EC" id="2.4.1.207" evidence="8"/>
<organism evidence="10 11">
    <name type="scientific">Kalanchoe fedtschenkoi</name>
    <name type="common">Lavender scallops</name>
    <name type="synonym">South American air plant</name>
    <dbReference type="NCBI Taxonomy" id="63787"/>
    <lineage>
        <taxon>Eukaryota</taxon>
        <taxon>Viridiplantae</taxon>
        <taxon>Streptophyta</taxon>
        <taxon>Embryophyta</taxon>
        <taxon>Tracheophyta</taxon>
        <taxon>Spermatophyta</taxon>
        <taxon>Magnoliopsida</taxon>
        <taxon>eudicotyledons</taxon>
        <taxon>Gunneridae</taxon>
        <taxon>Pentapetalae</taxon>
        <taxon>Saxifragales</taxon>
        <taxon>Crassulaceae</taxon>
        <taxon>Kalanchoe</taxon>
    </lineage>
</organism>
<dbReference type="InterPro" id="IPR044791">
    <property type="entry name" value="Beta-glucanase/XTH"/>
</dbReference>
<dbReference type="InterPro" id="IPR016455">
    <property type="entry name" value="XTH"/>
</dbReference>
<dbReference type="OMA" id="CVWNGNP"/>
<dbReference type="GO" id="GO:0042546">
    <property type="term" value="P:cell wall biogenesis"/>
    <property type="evidence" value="ECO:0007669"/>
    <property type="project" value="InterPro"/>
</dbReference>
<dbReference type="InterPro" id="IPR010713">
    <property type="entry name" value="XET_C"/>
</dbReference>
<keyword evidence="1 8" id="KW-0808">Transferase</keyword>
<dbReference type="PROSITE" id="PS51762">
    <property type="entry name" value="GH16_2"/>
    <property type="match status" value="1"/>
</dbReference>
<evidence type="ECO:0000256" key="2">
    <source>
        <dbReference type="ARBA" id="ARBA00022801"/>
    </source>
</evidence>
<proteinExistence type="inferred from homology"/>
<dbReference type="GO" id="GO:0071555">
    <property type="term" value="P:cell wall organization"/>
    <property type="evidence" value="ECO:0007669"/>
    <property type="project" value="UniProtKB-KW"/>
</dbReference>
<keyword evidence="8" id="KW-0134">Cell wall</keyword>
<comment type="PTM">
    <text evidence="8">Contains at least one intrachain disulfide bond essential for its enzymatic activity.</text>
</comment>
<dbReference type="Gramene" id="Kaladp0001s0247.1.v1.1">
    <property type="protein sequence ID" value="Kaladp0001s0247.1.v1.1"/>
    <property type="gene ID" value="Kaladp0001s0247.v1.1"/>
</dbReference>
<evidence type="ECO:0000256" key="1">
    <source>
        <dbReference type="ARBA" id="ARBA00022679"/>
    </source>
</evidence>
<keyword evidence="8" id="KW-0732">Signal</keyword>
<feature type="glycosylation site" description="N-linked (GlcNAc...) asparagine" evidence="7">
    <location>
        <position position="119"/>
    </location>
</feature>
<name>A0A7N0R8Q8_KALFE</name>